<dbReference type="FunFam" id="1.10.510.10:FF:000021">
    <property type="entry name" value="Serine/threonine protein kinase"/>
    <property type="match status" value="1"/>
</dbReference>
<dbReference type="InterPro" id="IPR008271">
    <property type="entry name" value="Ser/Thr_kinase_AS"/>
</dbReference>
<dbReference type="GO" id="GO:0004674">
    <property type="term" value="F:protein serine/threonine kinase activity"/>
    <property type="evidence" value="ECO:0007669"/>
    <property type="project" value="UniProtKB-KW"/>
</dbReference>
<dbReference type="InterPro" id="IPR011009">
    <property type="entry name" value="Kinase-like_dom_sf"/>
</dbReference>
<name>A0A3D4VD36_9BACT</name>
<evidence type="ECO:0000256" key="5">
    <source>
        <dbReference type="ARBA" id="ARBA00022777"/>
    </source>
</evidence>
<sequence>MIGRVVGNYRIVDRLGDGGMGTVYRAVDRMLDREVAIKVLRADLARKDSLVERFRQEARALARLSHPRIATLHGLEQHEDELLMIMEFVRGDTLEAIVERSGRITWPRACELCIAVLDALDHAHDMGVVHRDIKPANVMLAHNGAVKVMDFGIARMLGRSRQTQVGHSVGTPMYMAPEQLRGHEVDARTDIYAVGAVLFELITGRMAFDADSDYALMMKKLNDPPPPASQFVPDVPSIVDAIVFRAMANEPAHRFPNAMAFSQELTRALEAAPSSARGSAAKRSTPAPETRLAVDAPNDAVLDEAPTTRDPREVREPVATRLAAPKATVAQGGDIAETRVVAETNEHARPSAMLSGKFDSGAPIAGSRWSDWRVYASAGALFAAVAVGMRLTRTDPVTPVKPGADTTTAIMPAGPVSPAPPSAGEDLASLRVPPSSAPVVPPVSNPAPQPAPRPTPPPSADKRRERDATPPTRDRGASGGAERPTPPRNEVPREAPDVPVVSVTPTPAPSSPAESAAAARESIRAALGNALGELAQPSGAESLLQGGVKNDWVALAREGRVSASAPQGLDISLQGTQATATFSSDVNVRSPFGANRRRAAQFTAELHRDGTRWRVTSVRPTGSLSLK</sequence>
<evidence type="ECO:0000256" key="6">
    <source>
        <dbReference type="ARBA" id="ARBA00022840"/>
    </source>
</evidence>
<keyword evidence="2 10" id="KW-0723">Serine/threonine-protein kinase</keyword>
<dbReference type="Gene3D" id="3.30.200.20">
    <property type="entry name" value="Phosphorylase Kinase, domain 1"/>
    <property type="match status" value="1"/>
</dbReference>
<keyword evidence="3" id="KW-0808">Transferase</keyword>
<reference evidence="10 11" key="1">
    <citation type="journal article" date="2018" name="Nat. Biotechnol.">
        <title>A standardized bacterial taxonomy based on genome phylogeny substantially revises the tree of life.</title>
        <authorList>
            <person name="Parks D.H."/>
            <person name="Chuvochina M."/>
            <person name="Waite D.W."/>
            <person name="Rinke C."/>
            <person name="Skarshewski A."/>
            <person name="Chaumeil P.A."/>
            <person name="Hugenholtz P."/>
        </authorList>
    </citation>
    <scope>NUCLEOTIDE SEQUENCE [LARGE SCALE GENOMIC DNA]</scope>
    <source>
        <strain evidence="10">UBA8844</strain>
    </source>
</reference>
<gene>
    <name evidence="10" type="ORF">DGD08_17650</name>
</gene>
<keyword evidence="6 7" id="KW-0067">ATP-binding</keyword>
<evidence type="ECO:0000256" key="7">
    <source>
        <dbReference type="PROSITE-ProRule" id="PRU10141"/>
    </source>
</evidence>
<dbReference type="EMBL" id="DPIY01000012">
    <property type="protein sequence ID" value="HCT59029.1"/>
    <property type="molecule type" value="Genomic_DNA"/>
</dbReference>
<evidence type="ECO:0000256" key="4">
    <source>
        <dbReference type="ARBA" id="ARBA00022741"/>
    </source>
</evidence>
<dbReference type="EC" id="2.7.11.1" evidence="1"/>
<feature type="compositionally biased region" description="Pro residues" evidence="8">
    <location>
        <begin position="435"/>
        <end position="459"/>
    </location>
</feature>
<dbReference type="PROSITE" id="PS00107">
    <property type="entry name" value="PROTEIN_KINASE_ATP"/>
    <property type="match status" value="1"/>
</dbReference>
<evidence type="ECO:0000313" key="10">
    <source>
        <dbReference type="EMBL" id="HCT59029.1"/>
    </source>
</evidence>
<evidence type="ECO:0000256" key="8">
    <source>
        <dbReference type="SAM" id="MobiDB-lite"/>
    </source>
</evidence>
<dbReference type="InterPro" id="IPR017441">
    <property type="entry name" value="Protein_kinase_ATP_BS"/>
</dbReference>
<dbReference type="Gene3D" id="1.10.510.10">
    <property type="entry name" value="Transferase(Phosphotransferase) domain 1"/>
    <property type="match status" value="1"/>
</dbReference>
<keyword evidence="4 7" id="KW-0547">Nucleotide-binding</keyword>
<comment type="caution">
    <text evidence="10">The sequence shown here is derived from an EMBL/GenBank/DDBJ whole genome shotgun (WGS) entry which is preliminary data.</text>
</comment>
<feature type="compositionally biased region" description="Basic and acidic residues" evidence="8">
    <location>
        <begin position="460"/>
        <end position="476"/>
    </location>
</feature>
<accession>A0A3D4VD36</accession>
<evidence type="ECO:0000256" key="2">
    <source>
        <dbReference type="ARBA" id="ARBA00022527"/>
    </source>
</evidence>
<dbReference type="PROSITE" id="PS50011">
    <property type="entry name" value="PROTEIN_KINASE_DOM"/>
    <property type="match status" value="1"/>
</dbReference>
<feature type="compositionally biased region" description="Low complexity" evidence="8">
    <location>
        <begin position="497"/>
        <end position="519"/>
    </location>
</feature>
<organism evidence="10 11">
    <name type="scientific">Gemmatimonas aurantiaca</name>
    <dbReference type="NCBI Taxonomy" id="173480"/>
    <lineage>
        <taxon>Bacteria</taxon>
        <taxon>Pseudomonadati</taxon>
        <taxon>Gemmatimonadota</taxon>
        <taxon>Gemmatimonadia</taxon>
        <taxon>Gemmatimonadales</taxon>
        <taxon>Gemmatimonadaceae</taxon>
        <taxon>Gemmatimonas</taxon>
    </lineage>
</organism>
<dbReference type="CDD" id="cd14014">
    <property type="entry name" value="STKc_PknB_like"/>
    <property type="match status" value="1"/>
</dbReference>
<feature type="region of interest" description="Disordered" evidence="8">
    <location>
        <begin position="271"/>
        <end position="316"/>
    </location>
</feature>
<dbReference type="PANTHER" id="PTHR43289">
    <property type="entry name" value="MITOGEN-ACTIVATED PROTEIN KINASE KINASE KINASE 20-RELATED"/>
    <property type="match status" value="1"/>
</dbReference>
<keyword evidence="5 10" id="KW-0418">Kinase</keyword>
<dbReference type="OMA" id="ERYATME"/>
<dbReference type="SMART" id="SM00220">
    <property type="entry name" value="S_TKc"/>
    <property type="match status" value="1"/>
</dbReference>
<dbReference type="Proteomes" id="UP000264071">
    <property type="component" value="Unassembled WGS sequence"/>
</dbReference>
<dbReference type="GO" id="GO:0005524">
    <property type="term" value="F:ATP binding"/>
    <property type="evidence" value="ECO:0007669"/>
    <property type="project" value="UniProtKB-UniRule"/>
</dbReference>
<proteinExistence type="predicted"/>
<evidence type="ECO:0000256" key="3">
    <source>
        <dbReference type="ARBA" id="ARBA00022679"/>
    </source>
</evidence>
<dbReference type="AlphaFoldDB" id="A0A3D4VD36"/>
<evidence type="ECO:0000313" key="11">
    <source>
        <dbReference type="Proteomes" id="UP000264071"/>
    </source>
</evidence>
<dbReference type="PROSITE" id="PS00108">
    <property type="entry name" value="PROTEIN_KINASE_ST"/>
    <property type="match status" value="1"/>
</dbReference>
<evidence type="ECO:0000259" key="9">
    <source>
        <dbReference type="PROSITE" id="PS50011"/>
    </source>
</evidence>
<feature type="domain" description="Protein kinase" evidence="9">
    <location>
        <begin position="9"/>
        <end position="266"/>
    </location>
</feature>
<feature type="binding site" evidence="7">
    <location>
        <position position="47"/>
    </location>
    <ligand>
        <name>ATP</name>
        <dbReference type="ChEBI" id="CHEBI:30616"/>
    </ligand>
</feature>
<evidence type="ECO:0000256" key="1">
    <source>
        <dbReference type="ARBA" id="ARBA00012513"/>
    </source>
</evidence>
<dbReference type="SUPFAM" id="SSF56112">
    <property type="entry name" value="Protein kinase-like (PK-like)"/>
    <property type="match status" value="1"/>
</dbReference>
<protein>
    <recommendedName>
        <fullName evidence="1">non-specific serine/threonine protein kinase</fullName>
        <ecNumber evidence="1">2.7.11.1</ecNumber>
    </recommendedName>
</protein>
<feature type="region of interest" description="Disordered" evidence="8">
    <location>
        <begin position="394"/>
        <end position="519"/>
    </location>
</feature>
<dbReference type="Pfam" id="PF00069">
    <property type="entry name" value="Pkinase"/>
    <property type="match status" value="1"/>
</dbReference>
<dbReference type="PANTHER" id="PTHR43289:SF6">
    <property type="entry name" value="SERINE_THREONINE-PROTEIN KINASE NEKL-3"/>
    <property type="match status" value="1"/>
</dbReference>
<dbReference type="InterPro" id="IPR000719">
    <property type="entry name" value="Prot_kinase_dom"/>
</dbReference>
<feature type="compositionally biased region" description="Basic and acidic residues" evidence="8">
    <location>
        <begin position="306"/>
        <end position="316"/>
    </location>
</feature>